<proteinExistence type="predicted"/>
<keyword evidence="2" id="KW-1185">Reference proteome</keyword>
<dbReference type="EMBL" id="JOKH01000009">
    <property type="protein sequence ID" value="KEQ13144.1"/>
    <property type="molecule type" value="Genomic_DNA"/>
</dbReference>
<reference evidence="1 2" key="1">
    <citation type="submission" date="2014-06" db="EMBL/GenBank/DDBJ databases">
        <title>Whole Genome Sequences of Three Symbiotic Endozoicomonas Bacteria.</title>
        <authorList>
            <person name="Neave M.J."/>
            <person name="Apprill A."/>
            <person name="Voolstra C.R."/>
        </authorList>
    </citation>
    <scope>NUCLEOTIDE SEQUENCE [LARGE SCALE GENOMIC DNA]</scope>
    <source>
        <strain evidence="1 2">DSM 25634</strain>
    </source>
</reference>
<dbReference type="eggNOG" id="ENOG5031DGZ">
    <property type="taxonomic scope" value="Bacteria"/>
</dbReference>
<evidence type="ECO:0000313" key="2">
    <source>
        <dbReference type="Proteomes" id="UP000028073"/>
    </source>
</evidence>
<accession>A0A081N3X1</accession>
<sequence length="155" mass="18447">MILEKFLMVRDRGRKSQRSRRENTRDERKIVQIRELLTFSFKYLDQTQPSRKCESIELWEEKKLLKALFSRVIDLSKLTREEAVQQQQIKIYGDFPPDNKTSFFHPKHVDQNVPWAAIEGIGGKPRIAGFISESTFYVIFLDSEHQFWHSDKKNT</sequence>
<name>A0A081N3X1_9GAMM</name>
<gene>
    <name evidence="1" type="ORF">GZ78_26720</name>
</gene>
<dbReference type="AlphaFoldDB" id="A0A081N3X1"/>
<evidence type="ECO:0000313" key="1">
    <source>
        <dbReference type="EMBL" id="KEQ13144.1"/>
    </source>
</evidence>
<organism evidence="1 2">
    <name type="scientific">Endozoicomonas numazuensis</name>
    <dbReference type="NCBI Taxonomy" id="1137799"/>
    <lineage>
        <taxon>Bacteria</taxon>
        <taxon>Pseudomonadati</taxon>
        <taxon>Pseudomonadota</taxon>
        <taxon>Gammaproteobacteria</taxon>
        <taxon>Oceanospirillales</taxon>
        <taxon>Endozoicomonadaceae</taxon>
        <taxon>Endozoicomonas</taxon>
    </lineage>
</organism>
<dbReference type="Proteomes" id="UP000028073">
    <property type="component" value="Unassembled WGS sequence"/>
</dbReference>
<protein>
    <submittedName>
        <fullName evidence="1">Uncharacterized protein</fullName>
    </submittedName>
</protein>
<comment type="caution">
    <text evidence="1">The sequence shown here is derived from an EMBL/GenBank/DDBJ whole genome shotgun (WGS) entry which is preliminary data.</text>
</comment>